<gene>
    <name evidence="2" type="ORF">WMO63_18965</name>
</gene>
<evidence type="ECO:0000313" key="3">
    <source>
        <dbReference type="Proteomes" id="UP001465426"/>
    </source>
</evidence>
<feature type="transmembrane region" description="Helical" evidence="1">
    <location>
        <begin position="6"/>
        <end position="23"/>
    </location>
</feature>
<keyword evidence="1" id="KW-0472">Membrane</keyword>
<dbReference type="Proteomes" id="UP001465426">
    <property type="component" value="Unassembled WGS sequence"/>
</dbReference>
<dbReference type="EMBL" id="JBBMFN010000063">
    <property type="protein sequence ID" value="MEQ2467743.1"/>
    <property type="molecule type" value="Genomic_DNA"/>
</dbReference>
<name>A0ABV1F2Y2_9BACI</name>
<evidence type="ECO:0000256" key="1">
    <source>
        <dbReference type="SAM" id="Phobius"/>
    </source>
</evidence>
<dbReference type="RefSeq" id="WP_349205210.1">
    <property type="nucleotide sequence ID" value="NZ_JBBMFN010000063.1"/>
</dbReference>
<organism evidence="2 3">
    <name type="scientific">Niallia hominis</name>
    <dbReference type="NCBI Taxonomy" id="3133173"/>
    <lineage>
        <taxon>Bacteria</taxon>
        <taxon>Bacillati</taxon>
        <taxon>Bacillota</taxon>
        <taxon>Bacilli</taxon>
        <taxon>Bacillales</taxon>
        <taxon>Bacillaceae</taxon>
        <taxon>Niallia</taxon>
    </lineage>
</organism>
<evidence type="ECO:0000313" key="2">
    <source>
        <dbReference type="EMBL" id="MEQ2467743.1"/>
    </source>
</evidence>
<keyword evidence="1" id="KW-1133">Transmembrane helix</keyword>
<protein>
    <submittedName>
        <fullName evidence="2">Uncharacterized protein</fullName>
    </submittedName>
</protein>
<feature type="transmembrane region" description="Helical" evidence="1">
    <location>
        <begin position="35"/>
        <end position="54"/>
    </location>
</feature>
<proteinExistence type="predicted"/>
<reference evidence="2 3" key="1">
    <citation type="submission" date="2024-03" db="EMBL/GenBank/DDBJ databases">
        <title>Human intestinal bacterial collection.</title>
        <authorList>
            <person name="Pauvert C."/>
            <person name="Hitch T.C.A."/>
            <person name="Clavel T."/>
        </authorList>
    </citation>
    <scope>NUCLEOTIDE SEQUENCE [LARGE SCALE GENOMIC DNA]</scope>
    <source>
        <strain evidence="2 3">CLA-SR-H024</strain>
    </source>
</reference>
<keyword evidence="3" id="KW-1185">Reference proteome</keyword>
<comment type="caution">
    <text evidence="2">The sequence shown here is derived from an EMBL/GenBank/DDBJ whole genome shotgun (WGS) entry which is preliminary data.</text>
</comment>
<feature type="transmembrane region" description="Helical" evidence="1">
    <location>
        <begin position="60"/>
        <end position="77"/>
    </location>
</feature>
<keyword evidence="1" id="KW-0812">Transmembrane</keyword>
<accession>A0ABV1F2Y2</accession>
<sequence length="92" mass="10436">MAETILSLILIIVLVLSVIIVIKKRKKAGITGFKSALTQICFFLISIICLLTYWFKYTGLVVWLINVFLIIMAAFFTKYMPKGKNGTGVFKR</sequence>